<dbReference type="RefSeq" id="XP_022250186.1">
    <property type="nucleotide sequence ID" value="XM_022394478.1"/>
</dbReference>
<dbReference type="GeneID" id="111087535"/>
<sequence>MTELTMNALTVTATFHTKETCGTTRNMFVNTECLKVEENEIFRTISSDIRQINHESWTCRPNSTSAAVCQICGKFFKAKQNLRQHMQIHGQKFQCINCQATFKFRSNLFRHQRRFCPFRVQEKS</sequence>
<keyword evidence="1" id="KW-0479">Metal-binding</keyword>
<gene>
    <name evidence="4" type="primary">LOC111087535</name>
</gene>
<feature type="domain" description="C2H2-type" evidence="2">
    <location>
        <begin position="67"/>
        <end position="89"/>
    </location>
</feature>
<reference evidence="4" key="1">
    <citation type="submission" date="2025-08" db="UniProtKB">
        <authorList>
            <consortium name="RefSeq"/>
        </authorList>
    </citation>
    <scope>IDENTIFICATION</scope>
    <source>
        <tissue evidence="4">Muscle</tissue>
    </source>
</reference>
<organism evidence="3 4">
    <name type="scientific">Limulus polyphemus</name>
    <name type="common">Atlantic horseshoe crab</name>
    <dbReference type="NCBI Taxonomy" id="6850"/>
    <lineage>
        <taxon>Eukaryota</taxon>
        <taxon>Metazoa</taxon>
        <taxon>Ecdysozoa</taxon>
        <taxon>Arthropoda</taxon>
        <taxon>Chelicerata</taxon>
        <taxon>Merostomata</taxon>
        <taxon>Xiphosura</taxon>
        <taxon>Limulidae</taxon>
        <taxon>Limulus</taxon>
    </lineage>
</organism>
<evidence type="ECO:0000259" key="2">
    <source>
        <dbReference type="PROSITE" id="PS50157"/>
    </source>
</evidence>
<protein>
    <submittedName>
        <fullName evidence="4">Zinc finger protein 628-like isoform X2</fullName>
    </submittedName>
</protein>
<name>A0ABM1T2T0_LIMPO</name>
<dbReference type="InterPro" id="IPR036236">
    <property type="entry name" value="Znf_C2H2_sf"/>
</dbReference>
<dbReference type="Pfam" id="PF00096">
    <property type="entry name" value="zf-C2H2"/>
    <property type="match status" value="2"/>
</dbReference>
<dbReference type="InterPro" id="IPR013087">
    <property type="entry name" value="Znf_C2H2_type"/>
</dbReference>
<dbReference type="SMART" id="SM00355">
    <property type="entry name" value="ZnF_C2H2"/>
    <property type="match status" value="2"/>
</dbReference>
<dbReference type="Proteomes" id="UP000694941">
    <property type="component" value="Unplaced"/>
</dbReference>
<proteinExistence type="predicted"/>
<evidence type="ECO:0000313" key="3">
    <source>
        <dbReference type="Proteomes" id="UP000694941"/>
    </source>
</evidence>
<feature type="domain" description="C2H2-type" evidence="2">
    <location>
        <begin position="93"/>
        <end position="124"/>
    </location>
</feature>
<keyword evidence="3" id="KW-1185">Reference proteome</keyword>
<dbReference type="PROSITE" id="PS50157">
    <property type="entry name" value="ZINC_FINGER_C2H2_2"/>
    <property type="match status" value="2"/>
</dbReference>
<evidence type="ECO:0000313" key="4">
    <source>
        <dbReference type="RefSeq" id="XP_022250186.1"/>
    </source>
</evidence>
<dbReference type="PROSITE" id="PS00028">
    <property type="entry name" value="ZINC_FINGER_C2H2_1"/>
    <property type="match status" value="1"/>
</dbReference>
<accession>A0ABM1T2T0</accession>
<keyword evidence="1" id="KW-0863">Zinc-finger</keyword>
<evidence type="ECO:0000256" key="1">
    <source>
        <dbReference type="PROSITE-ProRule" id="PRU00042"/>
    </source>
</evidence>
<dbReference type="Gene3D" id="3.30.160.60">
    <property type="entry name" value="Classic Zinc Finger"/>
    <property type="match status" value="1"/>
</dbReference>
<dbReference type="SUPFAM" id="SSF57667">
    <property type="entry name" value="beta-beta-alpha zinc fingers"/>
    <property type="match status" value="1"/>
</dbReference>
<keyword evidence="1" id="KW-0862">Zinc</keyword>